<name>A0A0C9W1M8_SPHS4</name>
<feature type="region of interest" description="Disordered" evidence="1">
    <location>
        <begin position="382"/>
        <end position="429"/>
    </location>
</feature>
<feature type="region of interest" description="Disordered" evidence="1">
    <location>
        <begin position="269"/>
        <end position="367"/>
    </location>
</feature>
<keyword evidence="3" id="KW-1185">Reference proteome</keyword>
<evidence type="ECO:0000313" key="2">
    <source>
        <dbReference type="EMBL" id="KIJ44871.1"/>
    </source>
</evidence>
<proteinExistence type="predicted"/>
<dbReference type="AlphaFoldDB" id="A0A0C9W1M8"/>
<evidence type="ECO:0000256" key="1">
    <source>
        <dbReference type="SAM" id="MobiDB-lite"/>
    </source>
</evidence>
<dbReference type="EMBL" id="KN837114">
    <property type="protein sequence ID" value="KIJ44871.1"/>
    <property type="molecule type" value="Genomic_DNA"/>
</dbReference>
<feature type="compositionally biased region" description="Acidic residues" evidence="1">
    <location>
        <begin position="284"/>
        <end position="303"/>
    </location>
</feature>
<evidence type="ECO:0000313" key="3">
    <source>
        <dbReference type="Proteomes" id="UP000054279"/>
    </source>
</evidence>
<protein>
    <submittedName>
        <fullName evidence="2">Uncharacterized protein</fullName>
    </submittedName>
</protein>
<sequence>MNEEDDAAGYHLHYASSFVTNSGNILVDIRIYQLPSIRPHPEGTIAFIFGKFQMSGPYKMEIEAVHIFKYPAYVTGHILPTFSPRVTIAGHVLQDVQELSDGTKLIIINAMDFVRDYHQVVTVIAAMTPNNRWPIKPPTPKKNSPIRITGFIDCIDNQSRLPVITIEELTLELGNKRVAELANHARIERLLLKRKIHTTRETETVMELIMADKYWKYTASTASLSSIPPYGNPYPLPFPLEPTSWGRSKPVELEYLPLRYPAPLSDVEELEEEVCEGSAANELGLEDERGEDVETGDEGESSAEEAASAESEEEEGQSEAQKKPQMPLKGKSTSKTNLSQALSDATLSDDQESVPDGANKASLDSETIYLEDIPVIHKIVDQLPSKKRKTPPKAASTSRTLKRIKPLPSSQPTLNHWVVKGASDSSHNE</sequence>
<dbReference type="HOGENOM" id="CLU_052551_0_0_1"/>
<accession>A0A0C9W1M8</accession>
<feature type="compositionally biased region" description="Polar residues" evidence="1">
    <location>
        <begin position="331"/>
        <end position="346"/>
    </location>
</feature>
<organism evidence="2 3">
    <name type="scientific">Sphaerobolus stellatus (strain SS14)</name>
    <dbReference type="NCBI Taxonomy" id="990650"/>
    <lineage>
        <taxon>Eukaryota</taxon>
        <taxon>Fungi</taxon>
        <taxon>Dikarya</taxon>
        <taxon>Basidiomycota</taxon>
        <taxon>Agaricomycotina</taxon>
        <taxon>Agaricomycetes</taxon>
        <taxon>Phallomycetidae</taxon>
        <taxon>Geastrales</taxon>
        <taxon>Sphaerobolaceae</taxon>
        <taxon>Sphaerobolus</taxon>
    </lineage>
</organism>
<dbReference type="Proteomes" id="UP000054279">
    <property type="component" value="Unassembled WGS sequence"/>
</dbReference>
<gene>
    <name evidence="2" type="ORF">M422DRAFT_251494</name>
</gene>
<reference evidence="2 3" key="1">
    <citation type="submission" date="2014-06" db="EMBL/GenBank/DDBJ databases">
        <title>Evolutionary Origins and Diversification of the Mycorrhizal Mutualists.</title>
        <authorList>
            <consortium name="DOE Joint Genome Institute"/>
            <consortium name="Mycorrhizal Genomics Consortium"/>
            <person name="Kohler A."/>
            <person name="Kuo A."/>
            <person name="Nagy L.G."/>
            <person name="Floudas D."/>
            <person name="Copeland A."/>
            <person name="Barry K.W."/>
            <person name="Cichocki N."/>
            <person name="Veneault-Fourrey C."/>
            <person name="LaButti K."/>
            <person name="Lindquist E.A."/>
            <person name="Lipzen A."/>
            <person name="Lundell T."/>
            <person name="Morin E."/>
            <person name="Murat C."/>
            <person name="Riley R."/>
            <person name="Ohm R."/>
            <person name="Sun H."/>
            <person name="Tunlid A."/>
            <person name="Henrissat B."/>
            <person name="Grigoriev I.V."/>
            <person name="Hibbett D.S."/>
            <person name="Martin F."/>
        </authorList>
    </citation>
    <scope>NUCLEOTIDE SEQUENCE [LARGE SCALE GENOMIC DNA]</scope>
    <source>
        <strain evidence="2 3">SS14</strain>
    </source>
</reference>